<keyword evidence="1" id="KW-1133">Transmembrane helix</keyword>
<reference evidence="2" key="1">
    <citation type="submission" date="2020-02" db="EMBL/GenBank/DDBJ databases">
        <authorList>
            <person name="Meier V. D."/>
        </authorList>
    </citation>
    <scope>NUCLEOTIDE SEQUENCE</scope>
    <source>
        <strain evidence="2">AVDCRST_MAG93</strain>
    </source>
</reference>
<accession>A0A6J4H372</accession>
<keyword evidence="1" id="KW-0812">Transmembrane</keyword>
<evidence type="ECO:0000313" key="2">
    <source>
        <dbReference type="EMBL" id="CAA9211604.1"/>
    </source>
</evidence>
<name>A0A6J4H372_9CHLR</name>
<feature type="non-terminal residue" evidence="2">
    <location>
        <position position="1"/>
    </location>
</feature>
<evidence type="ECO:0000256" key="1">
    <source>
        <dbReference type="SAM" id="Phobius"/>
    </source>
</evidence>
<dbReference type="EMBL" id="CADCTR010000013">
    <property type="protein sequence ID" value="CAA9211604.1"/>
    <property type="molecule type" value="Genomic_DNA"/>
</dbReference>
<protein>
    <submittedName>
        <fullName evidence="2">Uncharacterized protein</fullName>
    </submittedName>
</protein>
<feature type="transmembrane region" description="Helical" evidence="1">
    <location>
        <begin position="20"/>
        <end position="40"/>
    </location>
</feature>
<keyword evidence="1" id="KW-0472">Membrane</keyword>
<gene>
    <name evidence="2" type="ORF">AVDCRST_MAG93-45</name>
</gene>
<sequence>QQAEYLMFDWSDLTLLWPWKLQLGCLVLFLAGGLLVFLLIRDHHVVRYPRIADNGPASAKPCSYRAN</sequence>
<organism evidence="2">
    <name type="scientific">uncultured Chloroflexia bacterium</name>
    <dbReference type="NCBI Taxonomy" id="1672391"/>
    <lineage>
        <taxon>Bacteria</taxon>
        <taxon>Bacillati</taxon>
        <taxon>Chloroflexota</taxon>
        <taxon>Chloroflexia</taxon>
        <taxon>environmental samples</taxon>
    </lineage>
</organism>
<dbReference type="AlphaFoldDB" id="A0A6J4H372"/>
<proteinExistence type="predicted"/>